<comment type="caution">
    <text evidence="1">The sequence shown here is derived from an EMBL/GenBank/DDBJ whole genome shotgun (WGS) entry which is preliminary data.</text>
</comment>
<accession>A0ABY2ZA06</accession>
<sequence>MDIKQAAAGIVDGLSSIPHTAYMGLVRSWEGSGLAGESIRQRNQAETERFFRMLKSLGNAESPLRRLITLVFTAFYQKLNDEGKEAVNNKLGYGAGSVAGRTAGQITLAQTTASIMLRRLAIDEAYRHFVRFSASVSLNVVMLQGIIEESARASERMRTRYPVTYGKVSKDNLDMVYFLVERQLEPYLVFIEGHPINCKGIQNEICKIINFSRN</sequence>
<dbReference type="EMBL" id="VHIZ01000036">
    <property type="protein sequence ID" value="TPV29515.1"/>
    <property type="molecule type" value="Genomic_DNA"/>
</dbReference>
<reference evidence="1 2" key="1">
    <citation type="submission" date="2019-06" db="EMBL/GenBank/DDBJ databases">
        <title>Taxogenomics and systematics of the genus Pantoea.</title>
        <authorList>
            <person name="Tambong J.T."/>
        </authorList>
    </citation>
    <scope>NUCLEOTIDE SEQUENCE [LARGE SCALE GENOMIC DNA]</scope>
    <source>
        <strain evidence="1 2">LMG 2558</strain>
    </source>
</reference>
<protein>
    <submittedName>
        <fullName evidence="1">Uncharacterized protein</fullName>
    </submittedName>
</protein>
<dbReference type="RefSeq" id="WP_140923294.1">
    <property type="nucleotide sequence ID" value="NZ_VHIZ01000036.1"/>
</dbReference>
<keyword evidence="2" id="KW-1185">Reference proteome</keyword>
<proteinExistence type="predicted"/>
<evidence type="ECO:0000313" key="1">
    <source>
        <dbReference type="EMBL" id="TPV29515.1"/>
    </source>
</evidence>
<evidence type="ECO:0000313" key="2">
    <source>
        <dbReference type="Proteomes" id="UP000316142"/>
    </source>
</evidence>
<dbReference type="Proteomes" id="UP000316142">
    <property type="component" value="Unassembled WGS sequence"/>
</dbReference>
<organism evidence="1 2">
    <name type="scientific">Pantoea anthophila</name>
    <dbReference type="NCBI Taxonomy" id="470931"/>
    <lineage>
        <taxon>Bacteria</taxon>
        <taxon>Pseudomonadati</taxon>
        <taxon>Pseudomonadota</taxon>
        <taxon>Gammaproteobacteria</taxon>
        <taxon>Enterobacterales</taxon>
        <taxon>Erwiniaceae</taxon>
        <taxon>Pantoea</taxon>
    </lineage>
</organism>
<name>A0ABY2ZA06_9GAMM</name>
<gene>
    <name evidence="1" type="ORF">FJW00_06185</name>
</gene>